<keyword evidence="1" id="KW-0378">Hydrolase</keyword>
<dbReference type="Gene3D" id="3.40.50.1000">
    <property type="entry name" value="HAD superfamily/HAD-like"/>
    <property type="match status" value="1"/>
</dbReference>
<dbReference type="Proteomes" id="UP000254258">
    <property type="component" value="Unassembled WGS sequence"/>
</dbReference>
<dbReference type="AlphaFoldDB" id="A0A370X3U4"/>
<dbReference type="Pfam" id="PF12710">
    <property type="entry name" value="HAD"/>
    <property type="match status" value="1"/>
</dbReference>
<proteinExistence type="predicted"/>
<evidence type="ECO:0000313" key="2">
    <source>
        <dbReference type="Proteomes" id="UP000254258"/>
    </source>
</evidence>
<organism evidence="1 2">
    <name type="scientific">Dyella monticola</name>
    <dbReference type="NCBI Taxonomy" id="1927958"/>
    <lineage>
        <taxon>Bacteria</taxon>
        <taxon>Pseudomonadati</taxon>
        <taxon>Pseudomonadota</taxon>
        <taxon>Gammaproteobacteria</taxon>
        <taxon>Lysobacterales</taxon>
        <taxon>Rhodanobacteraceae</taxon>
        <taxon>Dyella</taxon>
    </lineage>
</organism>
<name>A0A370X3U4_9GAMM</name>
<accession>A0A370X3U4</accession>
<comment type="caution">
    <text evidence="1">The sequence shown here is derived from an EMBL/GenBank/DDBJ whole genome shotgun (WGS) entry which is preliminary data.</text>
</comment>
<dbReference type="GO" id="GO:0016787">
    <property type="term" value="F:hydrolase activity"/>
    <property type="evidence" value="ECO:0007669"/>
    <property type="project" value="UniProtKB-KW"/>
</dbReference>
<protein>
    <submittedName>
        <fullName evidence="1">Haloacid dehalogenase-like hydrolase</fullName>
    </submittedName>
</protein>
<dbReference type="EMBL" id="QRBE01000003">
    <property type="protein sequence ID" value="RDS82895.1"/>
    <property type="molecule type" value="Genomic_DNA"/>
</dbReference>
<evidence type="ECO:0000313" key="1">
    <source>
        <dbReference type="EMBL" id="RDS82895.1"/>
    </source>
</evidence>
<reference evidence="1 2" key="1">
    <citation type="submission" date="2018-07" db="EMBL/GenBank/DDBJ databases">
        <title>Dyella monticola sp. nov. and Dyella psychrodurans sp. nov. isolated from monsoon evergreen broad-leaved forest soil of Dinghu Mountain, China.</title>
        <authorList>
            <person name="Gao Z."/>
            <person name="Qiu L."/>
        </authorList>
    </citation>
    <scope>NUCLEOTIDE SEQUENCE [LARGE SCALE GENOMIC DNA]</scope>
    <source>
        <strain evidence="1 2">4G-K06</strain>
    </source>
</reference>
<dbReference type="Gene3D" id="1.20.1440.100">
    <property type="entry name" value="SG protein - dephosphorylation function"/>
    <property type="match status" value="1"/>
</dbReference>
<gene>
    <name evidence="1" type="ORF">DWU98_07085</name>
</gene>
<dbReference type="InterPro" id="IPR023214">
    <property type="entry name" value="HAD_sf"/>
</dbReference>
<dbReference type="SUPFAM" id="SSF56784">
    <property type="entry name" value="HAD-like"/>
    <property type="match status" value="1"/>
</dbReference>
<dbReference type="InterPro" id="IPR036412">
    <property type="entry name" value="HAD-like_sf"/>
</dbReference>
<sequence>MVTGEMTDAPVQAGGDTDASRTVLFDFDGVLFQGDAFELFIRHRYASSPMHKVLAVLTMPWWLLCGICSRRWAARALVHVALCGLGAQRYQGVAEAFADQIVRRPRAFYRDGLNALRKHLADGDEVIIVTGCERILVTRLLQQLGLPEVTIVASQLKPGLFGMRTHVHNVGRRKIQGLAAKGVERWRLAYSDSFQDMPMLKQASEAVLVNGTPKLCKRVEKAMGRAITRVAWY</sequence>
<keyword evidence="2" id="KW-1185">Reference proteome</keyword>
<dbReference type="OrthoDB" id="9784466at2"/>